<reference evidence="2 3" key="1">
    <citation type="submission" date="2019-06" db="EMBL/GenBank/DDBJ databases">
        <title>Genome Sequence of the Brown Rot Fungal Pathogen Monilinia laxa.</title>
        <authorList>
            <person name="De Miccolis Angelini R.M."/>
            <person name="Landi L."/>
            <person name="Abate D."/>
            <person name="Pollastro S."/>
            <person name="Romanazzi G."/>
            <person name="Faretra F."/>
        </authorList>
    </citation>
    <scope>NUCLEOTIDE SEQUENCE [LARGE SCALE GENOMIC DNA]</scope>
    <source>
        <strain evidence="2 3">Mlax316</strain>
    </source>
</reference>
<feature type="region of interest" description="Disordered" evidence="1">
    <location>
        <begin position="132"/>
        <end position="178"/>
    </location>
</feature>
<sequence>MLGLSPQIPFGASKTQETQHGLNNATSSICSTPTTKISLSAIPEEGFSGNAPPEYFQDGKMTHNIFPSYTSESDDEPDQSRGSRSPVPISYAKSLFSMRSITVKKQGENVAGRMVGKIRKFIAFMDEKAEKHAGGNETTWGTESTSPVSLNTPSISEYSVSSEKSGNSSDKDPWCLGKYLSTPDPHQQNCTLSDNETESPFVGKWGYIVRKNLNDSKVIEEDLPSTNPMTSFPRDIDGTIWKANNVLSSRNSFNSSLTITGTVTELNHVSELTNPGLIVPNSSGQYDRNLHDTSEHWNQQEVSDKIIPIKEDFKHIPRLIDSRRDLDIVITDMWKHKHDWDRSQNLSGESKTIDHGEWIIQRKYKR</sequence>
<dbReference type="Proteomes" id="UP000326757">
    <property type="component" value="Unassembled WGS sequence"/>
</dbReference>
<dbReference type="AlphaFoldDB" id="A0A5N6JQT8"/>
<feature type="compositionally biased region" description="Polar residues" evidence="1">
    <location>
        <begin position="136"/>
        <end position="153"/>
    </location>
</feature>
<dbReference type="EMBL" id="VIGI01000020">
    <property type="protein sequence ID" value="KAB8289774.1"/>
    <property type="molecule type" value="Genomic_DNA"/>
</dbReference>
<comment type="caution">
    <text evidence="2">The sequence shown here is derived from an EMBL/GenBank/DDBJ whole genome shotgun (WGS) entry which is preliminary data.</text>
</comment>
<feature type="compositionally biased region" description="Polar residues" evidence="1">
    <location>
        <begin position="13"/>
        <end position="27"/>
    </location>
</feature>
<protein>
    <submittedName>
        <fullName evidence="2">Uncharacterized protein</fullName>
    </submittedName>
</protein>
<feature type="compositionally biased region" description="Low complexity" evidence="1">
    <location>
        <begin position="154"/>
        <end position="168"/>
    </location>
</feature>
<name>A0A5N6JQT8_MONLA</name>
<accession>A0A5N6JQT8</accession>
<feature type="region of interest" description="Disordered" evidence="1">
    <location>
        <begin position="1"/>
        <end position="27"/>
    </location>
</feature>
<proteinExistence type="predicted"/>
<dbReference type="OrthoDB" id="3550175at2759"/>
<evidence type="ECO:0000256" key="1">
    <source>
        <dbReference type="SAM" id="MobiDB-lite"/>
    </source>
</evidence>
<feature type="region of interest" description="Disordered" evidence="1">
    <location>
        <begin position="59"/>
        <end position="87"/>
    </location>
</feature>
<organism evidence="2 3">
    <name type="scientific">Monilinia laxa</name>
    <name type="common">Brown rot fungus</name>
    <name type="synonym">Sclerotinia laxa</name>
    <dbReference type="NCBI Taxonomy" id="61186"/>
    <lineage>
        <taxon>Eukaryota</taxon>
        <taxon>Fungi</taxon>
        <taxon>Dikarya</taxon>
        <taxon>Ascomycota</taxon>
        <taxon>Pezizomycotina</taxon>
        <taxon>Leotiomycetes</taxon>
        <taxon>Helotiales</taxon>
        <taxon>Sclerotiniaceae</taxon>
        <taxon>Monilinia</taxon>
    </lineage>
</organism>
<evidence type="ECO:0000313" key="3">
    <source>
        <dbReference type="Proteomes" id="UP000326757"/>
    </source>
</evidence>
<evidence type="ECO:0000313" key="2">
    <source>
        <dbReference type="EMBL" id="KAB8289774.1"/>
    </source>
</evidence>
<gene>
    <name evidence="2" type="ORF">EYC80_010408</name>
</gene>
<keyword evidence="3" id="KW-1185">Reference proteome</keyword>